<protein>
    <recommendedName>
        <fullName evidence="2">Copper amine oxidase-like N-terminal domain-containing protein</fullName>
    </recommendedName>
</protein>
<dbReference type="RefSeq" id="WP_188178649.1">
    <property type="nucleotide sequence ID" value="NZ_JACVVD010000033.1"/>
</dbReference>
<dbReference type="InterPro" id="IPR036582">
    <property type="entry name" value="Mao_N_sf"/>
</dbReference>
<evidence type="ECO:0000256" key="1">
    <source>
        <dbReference type="SAM" id="SignalP"/>
    </source>
</evidence>
<keyword evidence="4" id="KW-1185">Reference proteome</keyword>
<feature type="domain" description="Copper amine oxidase-like N-terminal" evidence="2">
    <location>
        <begin position="46"/>
        <end position="82"/>
    </location>
</feature>
<evidence type="ECO:0000313" key="3">
    <source>
        <dbReference type="EMBL" id="MBD0384893.1"/>
    </source>
</evidence>
<feature type="chain" id="PRO_5037416205" description="Copper amine oxidase-like N-terminal domain-containing protein" evidence="1">
    <location>
        <begin position="23"/>
        <end position="312"/>
    </location>
</feature>
<dbReference type="EMBL" id="JACVVD010000033">
    <property type="protein sequence ID" value="MBD0384893.1"/>
    <property type="molecule type" value="Genomic_DNA"/>
</dbReference>
<dbReference type="SUPFAM" id="SSF55383">
    <property type="entry name" value="Copper amine oxidase, domain N"/>
    <property type="match status" value="1"/>
</dbReference>
<sequence>MKKFILGLTCGVALTATTAVYAADTIQAYLFPAKFVINGENKIAQGYETLNYDGHAYVPVRFIAESMGSKVAYDDASKTITVDNGFNIIDPNNREINAGHLSIIKEGNHSIISGKLYISYFAWDHKFIGGYQSMTRHNDPNIDVTKTNVTGNLAFWNDKGELIEKVPYEVKNAQLGEEQFINLQTTSQKDLSGYATVTLESHQPTPTRIVDLGTGLEQYVKDAENKVSFGIRDVIKTGEYSIVRAIQYSDKPNEVSEDAPITFTFLDANGNSLGTATTTLGADKPKGMIDFAVFLGKGDFTNYKSITVQVGK</sequence>
<name>A0A926KZ35_9BACL</name>
<comment type="caution">
    <text evidence="3">The sequence shown here is derived from an EMBL/GenBank/DDBJ whole genome shotgun (WGS) entry which is preliminary data.</text>
</comment>
<dbReference type="AlphaFoldDB" id="A0A926KZ35"/>
<feature type="signal peptide" evidence="1">
    <location>
        <begin position="1"/>
        <end position="22"/>
    </location>
</feature>
<dbReference type="InterPro" id="IPR012854">
    <property type="entry name" value="Cu_amine_oxidase-like_N"/>
</dbReference>
<evidence type="ECO:0000313" key="4">
    <source>
        <dbReference type="Proteomes" id="UP000650466"/>
    </source>
</evidence>
<evidence type="ECO:0000259" key="2">
    <source>
        <dbReference type="Pfam" id="PF07833"/>
    </source>
</evidence>
<dbReference type="Gene3D" id="3.30.457.10">
    <property type="entry name" value="Copper amine oxidase-like, N-terminal domain"/>
    <property type="match status" value="1"/>
</dbReference>
<reference evidence="3" key="1">
    <citation type="submission" date="2020-09" db="EMBL/GenBank/DDBJ databases">
        <title>Draft Genome Sequence of Paenibacillus sp. WST5.</title>
        <authorList>
            <person name="Bao Z."/>
        </authorList>
    </citation>
    <scope>NUCLEOTIDE SEQUENCE</scope>
    <source>
        <strain evidence="3">WST5</strain>
    </source>
</reference>
<accession>A0A926KZ35</accession>
<organism evidence="3 4">
    <name type="scientific">Paenibacillus sedimenti</name>
    <dbReference type="NCBI Taxonomy" id="2770274"/>
    <lineage>
        <taxon>Bacteria</taxon>
        <taxon>Bacillati</taxon>
        <taxon>Bacillota</taxon>
        <taxon>Bacilli</taxon>
        <taxon>Bacillales</taxon>
        <taxon>Paenibacillaceae</taxon>
        <taxon>Paenibacillus</taxon>
    </lineage>
</organism>
<keyword evidence="1" id="KW-0732">Signal</keyword>
<gene>
    <name evidence="3" type="ORF">ICC18_33335</name>
</gene>
<proteinExistence type="predicted"/>
<dbReference type="Pfam" id="PF07833">
    <property type="entry name" value="Cu_amine_oxidN1"/>
    <property type="match status" value="1"/>
</dbReference>
<dbReference type="Proteomes" id="UP000650466">
    <property type="component" value="Unassembled WGS sequence"/>
</dbReference>